<evidence type="ECO:0000313" key="5">
    <source>
        <dbReference type="Proteomes" id="UP001059546"/>
    </source>
</evidence>
<reference evidence="4" key="1">
    <citation type="submission" date="2021-05" db="EMBL/GenBank/DDBJ databases">
        <title>Encephalitozoon hellem ATCC 50604 Complete Genome.</title>
        <authorList>
            <person name="Mascarenhas dos Santos A.C."/>
            <person name="Julian A.T."/>
            <person name="Pombert J.-F."/>
        </authorList>
    </citation>
    <scope>NUCLEOTIDE SEQUENCE</scope>
    <source>
        <strain evidence="4">ATCC 50604</strain>
    </source>
</reference>
<evidence type="ECO:0000256" key="2">
    <source>
        <dbReference type="SAM" id="SignalP"/>
    </source>
</evidence>
<dbReference type="EMBL" id="CP075154">
    <property type="protein sequence ID" value="UTX43884.1"/>
    <property type="molecule type" value="Genomic_DNA"/>
</dbReference>
<keyword evidence="2" id="KW-0732">Signal</keyword>
<evidence type="ECO:0000313" key="3">
    <source>
        <dbReference type="EMBL" id="UTX43884.1"/>
    </source>
</evidence>
<dbReference type="Proteomes" id="UP001059546">
    <property type="component" value="Chromosome XI"/>
</dbReference>
<evidence type="ECO:0008006" key="6">
    <source>
        <dbReference type="Google" id="ProtNLM"/>
    </source>
</evidence>
<protein>
    <recommendedName>
        <fullName evidence="6">Spore wall protein</fullName>
    </recommendedName>
</protein>
<dbReference type="EMBL" id="CP075157">
    <property type="protein sequence ID" value="UTX44282.1"/>
    <property type="molecule type" value="Genomic_DNA"/>
</dbReference>
<dbReference type="AlphaFoldDB" id="A0A9Q9CBP3"/>
<evidence type="ECO:0000256" key="1">
    <source>
        <dbReference type="SAM" id="Coils"/>
    </source>
</evidence>
<organism evidence="4 5">
    <name type="scientific">Encephalitozoon hellem</name>
    <name type="common">Microsporidian parasite</name>
    <dbReference type="NCBI Taxonomy" id="27973"/>
    <lineage>
        <taxon>Eukaryota</taxon>
        <taxon>Fungi</taxon>
        <taxon>Fungi incertae sedis</taxon>
        <taxon>Microsporidia</taxon>
        <taxon>Unikaryonidae</taxon>
        <taxon>Encephalitozoon</taxon>
    </lineage>
</organism>
<keyword evidence="1" id="KW-0175">Coiled coil</keyword>
<evidence type="ECO:0000313" key="4">
    <source>
        <dbReference type="EMBL" id="UTX44282.1"/>
    </source>
</evidence>
<feature type="signal peptide" evidence="2">
    <location>
        <begin position="1"/>
        <end position="18"/>
    </location>
</feature>
<gene>
    <name evidence="3" type="ORF">GPU96_08g16600</name>
    <name evidence="4" type="ORF">GPU96_11g20780</name>
</gene>
<proteinExistence type="predicted"/>
<accession>A0A9Q9CBP3</accession>
<sequence length="159" mass="17643">MLAVSVIGMIGLLGGLRGENPLVCEGECVSPSVNKEIKVAEERCKDMRERGEKFYKSVVNLYSLGLTESMKRCLDEHPSEKGQELYEALVSENEVLQEKLERLREAVENSESSFEELKGLITDAAEASFRTSNAMVMLSMEVGFNEMRDVQSGSPQASQ</sequence>
<feature type="chain" id="PRO_5040052462" description="Spore wall protein" evidence="2">
    <location>
        <begin position="19"/>
        <end position="159"/>
    </location>
</feature>
<dbReference type="Proteomes" id="UP001059546">
    <property type="component" value="Chromosome VIII"/>
</dbReference>
<feature type="coiled-coil region" evidence="1">
    <location>
        <begin position="86"/>
        <end position="120"/>
    </location>
</feature>
<name>A0A9Q9CBP3_ENCHE</name>